<gene>
    <name evidence="2" type="ORF">PTTT1_LOCUS40423</name>
</gene>
<dbReference type="SUPFAM" id="SSF51735">
    <property type="entry name" value="NAD(P)-binding Rossmann-fold domains"/>
    <property type="match status" value="1"/>
</dbReference>
<dbReference type="PANTHER" id="PTHR43162">
    <property type="match status" value="1"/>
</dbReference>
<evidence type="ECO:0000313" key="2">
    <source>
        <dbReference type="EMBL" id="CAG9289051.1"/>
    </source>
</evidence>
<dbReference type="AlphaFoldDB" id="A0A8J9SFD2"/>
<name>A0A8J9SFD2_PHATR</name>
<sequence length="365" mass="40846">MDDVLRTSSIRLLQVGEALGIRNLDPESGKIFVTGGVGVIGHRVALRLLRAGYPDVRLGAHHASSLEEENKMGAEIADFAWDREETYESALKGVKSVLCTVAYTKEWQKHFPVFLKACEKAQVRHFVKLSFYHARIAGDPFQEIPLVKAHGDCDELLIESLSPTIESFGHGDMDVAVDFAKPHMSYTILYASHFMSNAFTMQGKELHNSANLATFFGASGNRGVNYVSPNDIAEVAVRVLLEPRQYYNKELTLTGPQAITDQQVADLISKHLNKPVMYVDQPLREFKTEICMSGDPEWMVQDLVCLEKIKATGTEDSLSFVTHDVEKVCGHEAESFEDYLRETDYMTVVERGAEPELKPLKPTVY</sequence>
<dbReference type="Pfam" id="PF13460">
    <property type="entry name" value="NAD_binding_10"/>
    <property type="match status" value="1"/>
</dbReference>
<dbReference type="Proteomes" id="UP000836788">
    <property type="component" value="Chromosome 4"/>
</dbReference>
<dbReference type="OMA" id="REETYES"/>
<dbReference type="InterPro" id="IPR036291">
    <property type="entry name" value="NAD(P)-bd_dom_sf"/>
</dbReference>
<dbReference type="InterPro" id="IPR016040">
    <property type="entry name" value="NAD(P)-bd_dom"/>
</dbReference>
<dbReference type="Gene3D" id="3.90.25.10">
    <property type="entry name" value="UDP-galactose 4-epimerase, domain 1"/>
    <property type="match status" value="1"/>
</dbReference>
<proteinExistence type="predicted"/>
<accession>A0A8J9SFD2</accession>
<dbReference type="EMBL" id="OU594945">
    <property type="protein sequence ID" value="CAG9289051.1"/>
    <property type="molecule type" value="Genomic_DNA"/>
</dbReference>
<dbReference type="PANTHER" id="PTHR43162:SF1">
    <property type="entry name" value="PRESTALK A DIFFERENTIATION PROTEIN A"/>
    <property type="match status" value="1"/>
</dbReference>
<feature type="domain" description="NAD(P)-binding" evidence="1">
    <location>
        <begin position="35"/>
        <end position="241"/>
    </location>
</feature>
<reference evidence="2" key="1">
    <citation type="submission" date="2022-02" db="EMBL/GenBank/DDBJ databases">
        <authorList>
            <person name="Giguere J D."/>
        </authorList>
    </citation>
    <scope>NUCLEOTIDE SEQUENCE</scope>
    <source>
        <strain evidence="2">CCAP 1055/1</strain>
    </source>
</reference>
<evidence type="ECO:0000259" key="1">
    <source>
        <dbReference type="Pfam" id="PF13460"/>
    </source>
</evidence>
<dbReference type="InterPro" id="IPR051604">
    <property type="entry name" value="Ergot_Alk_Oxidoreductase"/>
</dbReference>
<dbReference type="Gene3D" id="3.40.50.720">
    <property type="entry name" value="NAD(P)-binding Rossmann-like Domain"/>
    <property type="match status" value="1"/>
</dbReference>
<protein>
    <recommendedName>
        <fullName evidence="1">NAD(P)-binding domain-containing protein</fullName>
    </recommendedName>
</protein>
<organism evidence="2">
    <name type="scientific">Phaeodactylum tricornutum</name>
    <name type="common">Diatom</name>
    <dbReference type="NCBI Taxonomy" id="2850"/>
    <lineage>
        <taxon>Eukaryota</taxon>
        <taxon>Sar</taxon>
        <taxon>Stramenopiles</taxon>
        <taxon>Ochrophyta</taxon>
        <taxon>Bacillariophyta</taxon>
        <taxon>Bacillariophyceae</taxon>
        <taxon>Bacillariophycidae</taxon>
        <taxon>Naviculales</taxon>
        <taxon>Phaeodactylaceae</taxon>
        <taxon>Phaeodactylum</taxon>
    </lineage>
</organism>